<name>A0AAN8G6H9_PATCE</name>
<evidence type="ECO:0000313" key="6">
    <source>
        <dbReference type="Proteomes" id="UP001347796"/>
    </source>
</evidence>
<keyword evidence="6" id="KW-1185">Reference proteome</keyword>
<dbReference type="Gene3D" id="3.80.10.10">
    <property type="entry name" value="Ribonuclease Inhibitor"/>
    <property type="match status" value="3"/>
</dbReference>
<feature type="transmembrane region" description="Helical" evidence="3">
    <location>
        <begin position="437"/>
        <end position="461"/>
    </location>
</feature>
<dbReference type="PROSITE" id="PS51450">
    <property type="entry name" value="LRR"/>
    <property type="match status" value="2"/>
</dbReference>
<dbReference type="PRINTS" id="PR00019">
    <property type="entry name" value="LEURICHRPT"/>
</dbReference>
<feature type="signal peptide" evidence="4">
    <location>
        <begin position="1"/>
        <end position="16"/>
    </location>
</feature>
<evidence type="ECO:0000256" key="3">
    <source>
        <dbReference type="SAM" id="Phobius"/>
    </source>
</evidence>
<keyword evidence="1" id="KW-0433">Leucine-rich repeat</keyword>
<dbReference type="Proteomes" id="UP001347796">
    <property type="component" value="Unassembled WGS sequence"/>
</dbReference>
<dbReference type="EMBL" id="JAZGQO010000015">
    <property type="protein sequence ID" value="KAK6168706.1"/>
    <property type="molecule type" value="Genomic_DNA"/>
</dbReference>
<reference evidence="5 6" key="1">
    <citation type="submission" date="2024-01" db="EMBL/GenBank/DDBJ databases">
        <title>The genome of the rayed Mediterranean limpet Patella caerulea (Linnaeus, 1758).</title>
        <authorList>
            <person name="Anh-Thu Weber A."/>
            <person name="Halstead-Nussloch G."/>
        </authorList>
    </citation>
    <scope>NUCLEOTIDE SEQUENCE [LARGE SCALE GENOMIC DNA]</scope>
    <source>
        <strain evidence="5">AATW-2023a</strain>
        <tissue evidence="5">Whole specimen</tissue>
    </source>
</reference>
<dbReference type="InterPro" id="IPR003591">
    <property type="entry name" value="Leu-rich_rpt_typical-subtyp"/>
</dbReference>
<sequence length="514" mass="59258">MAVVLKLIVLLIVVSGRNSLAMKIKCFDEIAVGTTVWNCSDSNIFEFPSLSIHPGIEILDFSFNQINHIPQIHQEKTDKKCSGHIQKLHLQHNQIKSLDNNTFYNLKCLKYLDLSYNQLSGVDFNENTFHGLLDLITLNISYNPLMVLKNFLMEHSSVAILDHFEAVNCQLETIEPESFKQLSFLRIMNLSHNSLSSVNSHLFNNLNFLCRLDLSYNKLTDITNQTFYPLLALDRLHLDSNQISKIQDGAFHGLTRMSHLSLRNNTLAKFPFESLRPAIALKELDISANLITSFNKYSGNVLRTKIELLRMVDMPRLRYIGAHSTTVFPHLKYLYLRYNHALKKIAPKAFIESFKSLQYVYINNNGLTTIDTDTFPWSSLLDLDWSGNPWACDCYLKWVLVTFHSVNKTLKCHVPTKFKGRDLLELHPLDLKCPRSLVIVFLVFAISITVALAVAILFIMWRCKHRFRCLRRNNCRYRSVYTNERADENGRASIELTPEDKRPLTSEVHVTEND</sequence>
<evidence type="ECO:0000256" key="4">
    <source>
        <dbReference type="SAM" id="SignalP"/>
    </source>
</evidence>
<accession>A0AAN8G6H9</accession>
<organism evidence="5 6">
    <name type="scientific">Patella caerulea</name>
    <name type="common">Rayed Mediterranean limpet</name>
    <dbReference type="NCBI Taxonomy" id="87958"/>
    <lineage>
        <taxon>Eukaryota</taxon>
        <taxon>Metazoa</taxon>
        <taxon>Spiralia</taxon>
        <taxon>Lophotrochozoa</taxon>
        <taxon>Mollusca</taxon>
        <taxon>Gastropoda</taxon>
        <taxon>Patellogastropoda</taxon>
        <taxon>Patelloidea</taxon>
        <taxon>Patellidae</taxon>
        <taxon>Patella</taxon>
    </lineage>
</organism>
<dbReference type="InterPro" id="IPR032675">
    <property type="entry name" value="LRR_dom_sf"/>
</dbReference>
<evidence type="ECO:0000313" key="5">
    <source>
        <dbReference type="EMBL" id="KAK6168706.1"/>
    </source>
</evidence>
<dbReference type="AlphaFoldDB" id="A0AAN8G6H9"/>
<evidence type="ECO:0000256" key="1">
    <source>
        <dbReference type="ARBA" id="ARBA00022614"/>
    </source>
</evidence>
<comment type="caution">
    <text evidence="5">The sequence shown here is derived from an EMBL/GenBank/DDBJ whole genome shotgun (WGS) entry which is preliminary data.</text>
</comment>
<protein>
    <submittedName>
        <fullName evidence="5">Uncharacterized protein</fullName>
    </submittedName>
</protein>
<dbReference type="InterPro" id="IPR001611">
    <property type="entry name" value="Leu-rich_rpt"/>
</dbReference>
<proteinExistence type="predicted"/>
<gene>
    <name evidence="5" type="ORF">SNE40_019894</name>
</gene>
<keyword evidence="3" id="KW-0472">Membrane</keyword>
<dbReference type="SUPFAM" id="SSF52058">
    <property type="entry name" value="L domain-like"/>
    <property type="match status" value="1"/>
</dbReference>
<evidence type="ECO:0000256" key="2">
    <source>
        <dbReference type="ARBA" id="ARBA00022737"/>
    </source>
</evidence>
<keyword evidence="3" id="KW-1133">Transmembrane helix</keyword>
<dbReference type="Pfam" id="PF13855">
    <property type="entry name" value="LRR_8"/>
    <property type="match status" value="2"/>
</dbReference>
<dbReference type="PANTHER" id="PTHR24366:SF96">
    <property type="entry name" value="LEUCINE RICH REPEAT CONTAINING 53"/>
    <property type="match status" value="1"/>
</dbReference>
<feature type="chain" id="PRO_5043006370" evidence="4">
    <location>
        <begin position="17"/>
        <end position="514"/>
    </location>
</feature>
<keyword evidence="4" id="KW-0732">Signal</keyword>
<dbReference type="PANTHER" id="PTHR24366">
    <property type="entry name" value="IG(IMMUNOGLOBULIN) AND LRR(LEUCINE RICH REPEAT) DOMAINS"/>
    <property type="match status" value="1"/>
</dbReference>
<keyword evidence="3" id="KW-0812">Transmembrane</keyword>
<keyword evidence="2" id="KW-0677">Repeat</keyword>
<dbReference type="SMART" id="SM00369">
    <property type="entry name" value="LRR_TYP"/>
    <property type="match status" value="8"/>
</dbReference>